<dbReference type="Pfam" id="PF00903">
    <property type="entry name" value="Glyoxalase"/>
    <property type="match status" value="1"/>
</dbReference>
<dbReference type="OrthoDB" id="9807407at2"/>
<accession>A0A073J799</accession>
<dbReference type="PROSITE" id="PS51819">
    <property type="entry name" value="VOC"/>
    <property type="match status" value="1"/>
</dbReference>
<dbReference type="InterPro" id="IPR004360">
    <property type="entry name" value="Glyas_Fos-R_dOase_dom"/>
</dbReference>
<dbReference type="CDD" id="cd07262">
    <property type="entry name" value="VOC_like"/>
    <property type="match status" value="1"/>
</dbReference>
<dbReference type="EMBL" id="JAMD01000001">
    <property type="protein sequence ID" value="KEJ97561.1"/>
    <property type="molecule type" value="Genomic_DNA"/>
</dbReference>
<sequence>MIGYTTLGVSDMDAAKTFYAELFASKGAKIVTDMGRIAFISTGRGQPMLAVCEPYDKQPPTSGNGTMVAFVADSKEEVDAIYARAIELGATDDGAPGQRIPDRFYGAYVRDADNNKLCFFVFG</sequence>
<keyword evidence="2" id="KW-1185">Reference proteome</keyword>
<name>A0A073J799_9RHOB</name>
<dbReference type="Gene3D" id="3.10.180.10">
    <property type="entry name" value="2,3-Dihydroxybiphenyl 1,2-Dioxygenase, domain 1"/>
    <property type="match status" value="1"/>
</dbReference>
<dbReference type="SUPFAM" id="SSF54593">
    <property type="entry name" value="Glyoxalase/Bleomycin resistance protein/Dihydroxybiphenyl dioxygenase"/>
    <property type="match status" value="1"/>
</dbReference>
<dbReference type="Proteomes" id="UP000027746">
    <property type="component" value="Unassembled WGS sequence"/>
</dbReference>
<dbReference type="InterPro" id="IPR037523">
    <property type="entry name" value="VOC_core"/>
</dbReference>
<dbReference type="PANTHER" id="PTHR35006:SF1">
    <property type="entry name" value="BLL2941 PROTEIN"/>
    <property type="match status" value="1"/>
</dbReference>
<reference evidence="1 2" key="1">
    <citation type="submission" date="2014-01" db="EMBL/GenBank/DDBJ databases">
        <title>Sulfitobacter sp. H3 (MCCC 1A00686) Genome Sequencing.</title>
        <authorList>
            <person name="Lai Q."/>
            <person name="Hong Z."/>
        </authorList>
    </citation>
    <scope>NUCLEOTIDE SEQUENCE [LARGE SCALE GENOMIC DNA]</scope>
    <source>
        <strain evidence="1 2">H3</strain>
    </source>
</reference>
<dbReference type="PANTHER" id="PTHR35006">
    <property type="entry name" value="GLYOXALASE FAMILY PROTEIN (AFU_ORTHOLOGUE AFUA_5G14830)"/>
    <property type="match status" value="1"/>
</dbReference>
<proteinExistence type="predicted"/>
<dbReference type="RefSeq" id="WP_037920480.1">
    <property type="nucleotide sequence ID" value="NZ_CP054599.1"/>
</dbReference>
<evidence type="ECO:0000313" key="2">
    <source>
        <dbReference type="Proteomes" id="UP000027746"/>
    </source>
</evidence>
<dbReference type="GeneID" id="68870093"/>
<dbReference type="InterPro" id="IPR029068">
    <property type="entry name" value="Glyas_Bleomycin-R_OHBP_Dase"/>
</dbReference>
<comment type="caution">
    <text evidence="1">The sequence shown here is derived from an EMBL/GenBank/DDBJ whole genome shotgun (WGS) entry which is preliminary data.</text>
</comment>
<organism evidence="1 2">
    <name type="scientific">Pseudosulfitobacter pseudonitzschiae</name>
    <dbReference type="NCBI Taxonomy" id="1402135"/>
    <lineage>
        <taxon>Bacteria</taxon>
        <taxon>Pseudomonadati</taxon>
        <taxon>Pseudomonadota</taxon>
        <taxon>Alphaproteobacteria</taxon>
        <taxon>Rhodobacterales</taxon>
        <taxon>Roseobacteraceae</taxon>
        <taxon>Pseudosulfitobacter</taxon>
    </lineage>
</organism>
<evidence type="ECO:0000313" key="1">
    <source>
        <dbReference type="EMBL" id="KEJ97561.1"/>
    </source>
</evidence>
<protein>
    <submittedName>
        <fullName evidence="1">Uncharacterized protein</fullName>
    </submittedName>
</protein>
<dbReference type="AlphaFoldDB" id="A0A073J799"/>
<gene>
    <name evidence="1" type="ORF">SUH3_00835</name>
</gene>